<feature type="compositionally biased region" description="Low complexity" evidence="1">
    <location>
        <begin position="186"/>
        <end position="203"/>
    </location>
</feature>
<sequence>MSKPKDPPRLFDASSDTTDAVRAVLRAGQRELPGPSDLARLAARLPLGPLPPPGASPPGGAPQATSPPGASPPGASPPGASPPGASPPGASPPAGAPQVAPLPPSPLLAPGHLTAAVAGPSVASSALLGALLGLGVVGGVWWRDAATAPREAAPSAIASAAGPSAAAPAPAPPPPAEPGLDGAGHAGVEAGPGAAREPEPASATAPHDELLPRASTAAPRAGEAAIPSPGASIGGAPPSASPPPAGAAGAAETEVQLLHRAQEALATDAGSALALTVEHARRFPAGALGQEREIIAIRALLALGRAAEARARAASLLERFPGSAYRGRLESLGLEAPSPKN</sequence>
<feature type="region of interest" description="Disordered" evidence="1">
    <location>
        <begin position="26"/>
        <end position="112"/>
    </location>
</feature>
<feature type="compositionally biased region" description="Low complexity" evidence="1">
    <location>
        <begin position="224"/>
        <end position="238"/>
    </location>
</feature>
<dbReference type="AlphaFoldDB" id="A0A3S5GY61"/>
<protein>
    <submittedName>
        <fullName evidence="2">Uncharacterized protein</fullName>
    </submittedName>
</protein>
<proteinExistence type="predicted"/>
<feature type="compositionally biased region" description="Pro residues" evidence="1">
    <location>
        <begin position="69"/>
        <end position="107"/>
    </location>
</feature>
<feature type="compositionally biased region" description="Pro residues" evidence="1">
    <location>
        <begin position="48"/>
        <end position="60"/>
    </location>
</feature>
<organism evidence="2">
    <name type="scientific">Sorangium cellulosum</name>
    <name type="common">Polyangium cellulosum</name>
    <dbReference type="NCBI Taxonomy" id="56"/>
    <lineage>
        <taxon>Bacteria</taxon>
        <taxon>Pseudomonadati</taxon>
        <taxon>Myxococcota</taxon>
        <taxon>Polyangia</taxon>
        <taxon>Polyangiales</taxon>
        <taxon>Polyangiaceae</taxon>
        <taxon>Sorangium</taxon>
    </lineage>
</organism>
<feature type="region of interest" description="Disordered" evidence="1">
    <location>
        <begin position="157"/>
        <end position="252"/>
    </location>
</feature>
<evidence type="ECO:0000256" key="1">
    <source>
        <dbReference type="SAM" id="MobiDB-lite"/>
    </source>
</evidence>
<evidence type="ECO:0000313" key="2">
    <source>
        <dbReference type="EMBL" id="AYM54211.1"/>
    </source>
</evidence>
<reference evidence="2" key="1">
    <citation type="journal article" date="2018" name="J. Ind. Microbiol. Biotechnol.">
        <title>Genome mining reveals uncommon alkylpyrones as type III PKS products from myxobacteria.</title>
        <authorList>
            <person name="Hug J.J."/>
            <person name="Panter F."/>
            <person name="Krug D."/>
            <person name="Muller R."/>
        </authorList>
    </citation>
    <scope>NUCLEOTIDE SEQUENCE</scope>
    <source>
        <strain evidence="2">So ce1525</strain>
    </source>
</reference>
<dbReference type="EMBL" id="MH908919">
    <property type="protein sequence ID" value="AYM54211.1"/>
    <property type="molecule type" value="Genomic_DNA"/>
</dbReference>
<accession>A0A3S5GY61</accession>
<name>A0A3S5GY61_SORCE</name>
<feature type="compositionally biased region" description="Low complexity" evidence="1">
    <location>
        <begin position="157"/>
        <end position="168"/>
    </location>
</feature>
<feature type="compositionally biased region" description="Low complexity" evidence="1">
    <location>
        <begin position="35"/>
        <end position="47"/>
    </location>
</feature>